<reference evidence="2" key="2">
    <citation type="journal article" date="2023" name="IMA Fungus">
        <title>Comparative genomic study of the Penicillium genus elucidates a diverse pangenome and 15 lateral gene transfer events.</title>
        <authorList>
            <person name="Petersen C."/>
            <person name="Sorensen T."/>
            <person name="Nielsen M.R."/>
            <person name="Sondergaard T.E."/>
            <person name="Sorensen J.L."/>
            <person name="Fitzpatrick D.A."/>
            <person name="Frisvad J.C."/>
            <person name="Nielsen K.L."/>
        </authorList>
    </citation>
    <scope>NUCLEOTIDE SEQUENCE</scope>
    <source>
        <strain evidence="2">IBT 15544</strain>
    </source>
</reference>
<dbReference type="PANTHER" id="PTHR38790">
    <property type="entry name" value="2EXR DOMAIN-CONTAINING PROTEIN-RELATED"/>
    <property type="match status" value="1"/>
</dbReference>
<gene>
    <name evidence="2" type="ORF">N7498_005048</name>
</gene>
<dbReference type="Pfam" id="PF24864">
    <property type="entry name" value="DUF7730"/>
    <property type="match status" value="1"/>
</dbReference>
<keyword evidence="3" id="KW-1185">Reference proteome</keyword>
<evidence type="ECO:0000259" key="1">
    <source>
        <dbReference type="Pfam" id="PF24864"/>
    </source>
</evidence>
<protein>
    <recommendedName>
        <fullName evidence="1">DUF7730 domain-containing protein</fullName>
    </recommendedName>
</protein>
<evidence type="ECO:0000313" key="2">
    <source>
        <dbReference type="EMBL" id="KAJ5204169.1"/>
    </source>
</evidence>
<feature type="domain" description="DUF7730" evidence="1">
    <location>
        <begin position="165"/>
        <end position="325"/>
    </location>
</feature>
<proteinExistence type="predicted"/>
<organism evidence="2 3">
    <name type="scientific">Penicillium cinerascens</name>
    <dbReference type="NCBI Taxonomy" id="70096"/>
    <lineage>
        <taxon>Eukaryota</taxon>
        <taxon>Fungi</taxon>
        <taxon>Dikarya</taxon>
        <taxon>Ascomycota</taxon>
        <taxon>Pezizomycotina</taxon>
        <taxon>Eurotiomycetes</taxon>
        <taxon>Eurotiomycetidae</taxon>
        <taxon>Eurotiales</taxon>
        <taxon>Aspergillaceae</taxon>
        <taxon>Penicillium</taxon>
    </lineage>
</organism>
<dbReference type="GeneID" id="83179411"/>
<dbReference type="PANTHER" id="PTHR38790:SF8">
    <property type="entry name" value="F-BOX DOMAIN-CONTAINING PROTEIN"/>
    <property type="match status" value="1"/>
</dbReference>
<dbReference type="OrthoDB" id="4369849at2759"/>
<evidence type="ECO:0000313" key="3">
    <source>
        <dbReference type="Proteomes" id="UP001150904"/>
    </source>
</evidence>
<dbReference type="EMBL" id="JAPQKR010000012">
    <property type="protein sequence ID" value="KAJ5204169.1"/>
    <property type="molecule type" value="Genomic_DNA"/>
</dbReference>
<dbReference type="InterPro" id="IPR056632">
    <property type="entry name" value="DUF7730"/>
</dbReference>
<dbReference type="Proteomes" id="UP001150904">
    <property type="component" value="Unassembled WGS sequence"/>
</dbReference>
<accession>A0A9W9SZS5</accession>
<comment type="caution">
    <text evidence="2">The sequence shown here is derived from an EMBL/GenBank/DDBJ whole genome shotgun (WGS) entry which is preliminary data.</text>
</comment>
<sequence>MTESPEASVLSPIPRRILKEANHQETLELLGKMESDSGILISLSTRCISEGAISKNPAANTHLHLTSHDCGLLGIPSPDGWEWLLCSASEHTRDSEIALFKEEKEEADEEDGHVSDDGIDLLPFSHFQLRAGDIALFQGEGKEERGEEYGHDSNSDFDLSTFSHFQLLPGEIRQKIYDYVFENFGALIERDRSNKQSKCPSPYRLTHRYPQLNRHHMPSKERLPLGLVFSCKRIYNETILQLYKHTCFTFDTTKALRRFLQKVSPEAKAVIQRVQLKHIFHNRTHLESNRIWQLKSNAAWKAVCQRMADEFTSLRRLYIEVTVPRTTRLTVNEPWCEPYMTFCGPDGKGRLEWVHAWAQIVVSGHIVPRALNAYKQSLSPRLHAVSVEIERRLMTNDAFQKKQLADMGEQKGNVMVAYIAE</sequence>
<dbReference type="RefSeq" id="XP_058308648.1">
    <property type="nucleotide sequence ID" value="XM_058452110.1"/>
</dbReference>
<dbReference type="AlphaFoldDB" id="A0A9W9SZS5"/>
<name>A0A9W9SZS5_9EURO</name>
<reference evidence="2" key="1">
    <citation type="submission" date="2022-12" db="EMBL/GenBank/DDBJ databases">
        <authorList>
            <person name="Petersen C."/>
        </authorList>
    </citation>
    <scope>NUCLEOTIDE SEQUENCE</scope>
    <source>
        <strain evidence="2">IBT 15544</strain>
    </source>
</reference>